<evidence type="ECO:0000313" key="9">
    <source>
        <dbReference type="Proteomes" id="UP000037084"/>
    </source>
</evidence>
<dbReference type="InterPro" id="IPR002397">
    <property type="entry name" value="Cyt_P450_B"/>
</dbReference>
<dbReference type="PROSITE" id="PS00086">
    <property type="entry name" value="CYTOCHROME_P450"/>
    <property type="match status" value="1"/>
</dbReference>
<dbReference type="Pfam" id="PF00067">
    <property type="entry name" value="p450"/>
    <property type="match status" value="1"/>
</dbReference>
<dbReference type="Gene3D" id="1.10.630.10">
    <property type="entry name" value="Cytochrome P450"/>
    <property type="match status" value="1"/>
</dbReference>
<sequence>MSTTTSPVEKWEMHPRHFWLRGIQPEKPVVYDPEVGMWHVYGYPETLEILSDPGTYSSAVAARYVSPEQAAVAFDGNLTQADPPEHQQLRKLVGRTFTLKMVAELESRITALTHELLDEIEGDTFDLAEALAYPLPVIVICDMLGIPREDRDLLKEWADQSLMASAQLTTHQGDQAQEESLDTQAEAAMAMGFYILDLVTQRRAEPQDDLLSRLCEAEVDGERLTDRQIVNFANLLISAGHITTTMLLGNTILCLDAFPDVDERVREDRSLVPTLLEESLRYLSPLAAGYRVTTRDVEIGGVTVPEGDVLEVWFSAANRDARVFDNPDVFDPARTPNPQIGFGRGIHFCLGAPLARLEGRVAMNILFDRFPKLRVDPDQKPTFLTSPEFTGVWKLPIRVD</sequence>
<keyword evidence="4 7" id="KW-0560">Oxidoreductase</keyword>
<accession>A0A0L8MBC6</accession>
<dbReference type="PANTHER" id="PTHR46696">
    <property type="entry name" value="P450, PUTATIVE (EUROFUNG)-RELATED"/>
    <property type="match status" value="1"/>
</dbReference>
<name>A0A0L8MBC6_STRVG</name>
<proteinExistence type="inferred from homology"/>
<organism evidence="8 9">
    <name type="scientific">Streptomyces virginiae</name>
    <name type="common">Streptomyces cinnamonensis</name>
    <dbReference type="NCBI Taxonomy" id="1961"/>
    <lineage>
        <taxon>Bacteria</taxon>
        <taxon>Bacillati</taxon>
        <taxon>Actinomycetota</taxon>
        <taxon>Actinomycetes</taxon>
        <taxon>Kitasatosporales</taxon>
        <taxon>Streptomycetaceae</taxon>
        <taxon>Streptomyces</taxon>
    </lineage>
</organism>
<comment type="similarity">
    <text evidence="1 7">Belongs to the cytochrome P450 family.</text>
</comment>
<gene>
    <name evidence="8" type="ORF">ADK75_22900</name>
</gene>
<dbReference type="GO" id="GO:0036199">
    <property type="term" value="F:cholest-4-en-3-one 26-monooxygenase activity"/>
    <property type="evidence" value="ECO:0007669"/>
    <property type="project" value="TreeGrafter"/>
</dbReference>
<dbReference type="Proteomes" id="UP000037084">
    <property type="component" value="Unassembled WGS sequence"/>
</dbReference>
<evidence type="ECO:0000256" key="5">
    <source>
        <dbReference type="ARBA" id="ARBA00023004"/>
    </source>
</evidence>
<dbReference type="SUPFAM" id="SSF48264">
    <property type="entry name" value="Cytochrome P450"/>
    <property type="match status" value="1"/>
</dbReference>
<dbReference type="GO" id="GO:0005506">
    <property type="term" value="F:iron ion binding"/>
    <property type="evidence" value="ECO:0007669"/>
    <property type="project" value="InterPro"/>
</dbReference>
<dbReference type="CDD" id="cd11032">
    <property type="entry name" value="P450_EryK-like"/>
    <property type="match status" value="1"/>
</dbReference>
<keyword evidence="5 7" id="KW-0408">Iron</keyword>
<dbReference type="RefSeq" id="WP_030385731.1">
    <property type="nucleotide sequence ID" value="NZ_LGUV01000335.1"/>
</dbReference>
<dbReference type="eggNOG" id="COG2124">
    <property type="taxonomic scope" value="Bacteria"/>
</dbReference>
<dbReference type="GO" id="GO:0008395">
    <property type="term" value="F:steroid hydroxylase activity"/>
    <property type="evidence" value="ECO:0007669"/>
    <property type="project" value="TreeGrafter"/>
</dbReference>
<evidence type="ECO:0000256" key="1">
    <source>
        <dbReference type="ARBA" id="ARBA00010617"/>
    </source>
</evidence>
<keyword evidence="2 7" id="KW-0349">Heme</keyword>
<evidence type="ECO:0000256" key="3">
    <source>
        <dbReference type="ARBA" id="ARBA00022723"/>
    </source>
</evidence>
<comment type="caution">
    <text evidence="8">The sequence shown here is derived from an EMBL/GenBank/DDBJ whole genome shotgun (WGS) entry which is preliminary data.</text>
</comment>
<dbReference type="PANTHER" id="PTHR46696:SF4">
    <property type="entry name" value="BIOTIN BIOSYNTHESIS CYTOCHROME P450"/>
    <property type="match status" value="1"/>
</dbReference>
<dbReference type="PRINTS" id="PR00359">
    <property type="entry name" value="BP450"/>
</dbReference>
<dbReference type="GO" id="GO:0006707">
    <property type="term" value="P:cholesterol catabolic process"/>
    <property type="evidence" value="ECO:0007669"/>
    <property type="project" value="TreeGrafter"/>
</dbReference>
<dbReference type="PATRIC" id="fig|1961.12.peg.5142"/>
<evidence type="ECO:0000313" key="8">
    <source>
        <dbReference type="EMBL" id="KOG47716.1"/>
    </source>
</evidence>
<dbReference type="OrthoDB" id="4133219at2"/>
<reference evidence="9" key="1">
    <citation type="submission" date="2015-07" db="EMBL/GenBank/DDBJ databases">
        <authorList>
            <consortium name="Consortium for Microbial Forensics and Genomics (microFORGE)"/>
            <person name="Knight B.M."/>
            <person name="Roberts D.P."/>
            <person name="Lin D."/>
            <person name="Hari K."/>
            <person name="Fletcher J."/>
            <person name="Melcher U."/>
            <person name="Blagden T."/>
            <person name="Winegar R.A."/>
        </authorList>
    </citation>
    <scope>NUCLEOTIDE SEQUENCE [LARGE SCALE GENOMIC DNA]</scope>
    <source>
        <strain evidence="9">NRRL B-1447</strain>
    </source>
</reference>
<evidence type="ECO:0000256" key="6">
    <source>
        <dbReference type="ARBA" id="ARBA00023033"/>
    </source>
</evidence>
<dbReference type="EMBL" id="LGUV01000335">
    <property type="protein sequence ID" value="KOG47716.1"/>
    <property type="molecule type" value="Genomic_DNA"/>
</dbReference>
<dbReference type="FunFam" id="1.10.630.10:FF:000018">
    <property type="entry name" value="Cytochrome P450 monooxygenase"/>
    <property type="match status" value="1"/>
</dbReference>
<dbReference type="InterPro" id="IPR001128">
    <property type="entry name" value="Cyt_P450"/>
</dbReference>
<evidence type="ECO:0000256" key="4">
    <source>
        <dbReference type="ARBA" id="ARBA00023002"/>
    </source>
</evidence>
<dbReference type="InterPro" id="IPR017972">
    <property type="entry name" value="Cyt_P450_CS"/>
</dbReference>
<keyword evidence="6 7" id="KW-0503">Monooxygenase</keyword>
<dbReference type="AlphaFoldDB" id="A0A0L8MBC6"/>
<keyword evidence="3 7" id="KW-0479">Metal-binding</keyword>
<evidence type="ECO:0000256" key="2">
    <source>
        <dbReference type="ARBA" id="ARBA00022617"/>
    </source>
</evidence>
<evidence type="ECO:0000256" key="7">
    <source>
        <dbReference type="RuleBase" id="RU000461"/>
    </source>
</evidence>
<protein>
    <submittedName>
        <fullName evidence="8">Cytochrome P450</fullName>
    </submittedName>
</protein>
<dbReference type="GO" id="GO:0020037">
    <property type="term" value="F:heme binding"/>
    <property type="evidence" value="ECO:0007669"/>
    <property type="project" value="InterPro"/>
</dbReference>
<dbReference type="InterPro" id="IPR036396">
    <property type="entry name" value="Cyt_P450_sf"/>
</dbReference>